<protein>
    <submittedName>
        <fullName evidence="8">Chymotrypsin-like protease CTRL-1</fullName>
    </submittedName>
</protein>
<dbReference type="KEGG" id="ccin:107267156"/>
<dbReference type="RefSeq" id="XP_015593955.1">
    <property type="nucleotide sequence ID" value="XM_015738469.2"/>
</dbReference>
<evidence type="ECO:0000256" key="1">
    <source>
        <dbReference type="ARBA" id="ARBA00022729"/>
    </source>
</evidence>
<proteinExistence type="inferred from homology"/>
<comment type="similarity">
    <text evidence="4">Belongs to the peptidase S1 family. CLIP subfamily.</text>
</comment>
<keyword evidence="1 5" id="KW-0732">Signal</keyword>
<dbReference type="GO" id="GO:0004252">
    <property type="term" value="F:serine-type endopeptidase activity"/>
    <property type="evidence" value="ECO:0007669"/>
    <property type="project" value="InterPro"/>
</dbReference>
<dbReference type="SUPFAM" id="SSF50494">
    <property type="entry name" value="Trypsin-like serine proteases"/>
    <property type="match status" value="1"/>
</dbReference>
<dbReference type="Gene3D" id="2.40.10.10">
    <property type="entry name" value="Trypsin-like serine proteases"/>
    <property type="match status" value="1"/>
</dbReference>
<keyword evidence="2" id="KW-1015">Disulfide bond</keyword>
<dbReference type="InterPro" id="IPR043504">
    <property type="entry name" value="Peptidase_S1_PA_chymotrypsin"/>
</dbReference>
<feature type="domain" description="Peptidase S1" evidence="6">
    <location>
        <begin position="124"/>
        <end position="365"/>
    </location>
</feature>
<dbReference type="SMART" id="SM00020">
    <property type="entry name" value="Tryp_SPc"/>
    <property type="match status" value="1"/>
</dbReference>
<feature type="chain" id="PRO_5042572322" evidence="5">
    <location>
        <begin position="31"/>
        <end position="365"/>
    </location>
</feature>
<evidence type="ECO:0000256" key="4">
    <source>
        <dbReference type="ARBA" id="ARBA00024195"/>
    </source>
</evidence>
<dbReference type="Proteomes" id="UP000694920">
    <property type="component" value="Unplaced"/>
</dbReference>
<organism evidence="7 8">
    <name type="scientific">Cephus cinctus</name>
    <name type="common">Wheat stem sawfly</name>
    <dbReference type="NCBI Taxonomy" id="211228"/>
    <lineage>
        <taxon>Eukaryota</taxon>
        <taxon>Metazoa</taxon>
        <taxon>Ecdysozoa</taxon>
        <taxon>Arthropoda</taxon>
        <taxon>Hexapoda</taxon>
        <taxon>Insecta</taxon>
        <taxon>Pterygota</taxon>
        <taxon>Neoptera</taxon>
        <taxon>Endopterygota</taxon>
        <taxon>Hymenoptera</taxon>
        <taxon>Cephoidea</taxon>
        <taxon>Cephidae</taxon>
        <taxon>Cephus</taxon>
    </lineage>
</organism>
<dbReference type="GeneID" id="107267156"/>
<dbReference type="InterPro" id="IPR001314">
    <property type="entry name" value="Peptidase_S1A"/>
</dbReference>
<dbReference type="PANTHER" id="PTHR24260">
    <property type="match status" value="1"/>
</dbReference>
<dbReference type="InterPro" id="IPR038565">
    <property type="entry name" value="CLIP_sf"/>
</dbReference>
<dbReference type="CDD" id="cd00190">
    <property type="entry name" value="Tryp_SPc"/>
    <property type="match status" value="1"/>
</dbReference>
<evidence type="ECO:0000313" key="8">
    <source>
        <dbReference type="RefSeq" id="XP_015593955.1"/>
    </source>
</evidence>
<sequence length="365" mass="40918">MGVKGESKQVFFKAILLLLINLFIINESECDNWSNSNINEVGFDNPLFCMDNKKCISIDHCPEMLGLMNQKALPVHRFRQLICGYLGTFPKVCCEITRDITNPIFESQKPVSKLWPDWNCGKSLIRSNLETLGTYPFVARIGYINTATEETKYPCSGSILNDRTILTTATCALATTDTYKLNSVLVGDFNSQTDPDCNILFCGLPAQTHEISYVVKHPEFDAQTFRNNVALLRLKSSMNFTVTTQPICISTDQEYYNIGRTANLIGWGKMSNEKEKELEQQRLTMKLLAKEDCSNYLKRGLSVELCALGEQEPCSGYSGSPLVQKHGNTYILVGMLSYGSDCNKQNLPSAFTNVQGYASWIMENA</sequence>
<keyword evidence="3" id="KW-0325">Glycoprotein</keyword>
<dbReference type="Pfam" id="PF00089">
    <property type="entry name" value="Trypsin"/>
    <property type="match status" value="1"/>
</dbReference>
<dbReference type="FunFam" id="2.40.10.10:FF:000028">
    <property type="entry name" value="Serine protease easter"/>
    <property type="match status" value="1"/>
</dbReference>
<dbReference type="InterPro" id="IPR001254">
    <property type="entry name" value="Trypsin_dom"/>
</dbReference>
<dbReference type="AlphaFoldDB" id="A0AAJ7FIV1"/>
<dbReference type="GO" id="GO:0006508">
    <property type="term" value="P:proteolysis"/>
    <property type="evidence" value="ECO:0007669"/>
    <property type="project" value="InterPro"/>
</dbReference>
<evidence type="ECO:0000259" key="6">
    <source>
        <dbReference type="PROSITE" id="PS50240"/>
    </source>
</evidence>
<evidence type="ECO:0000256" key="5">
    <source>
        <dbReference type="SAM" id="SignalP"/>
    </source>
</evidence>
<evidence type="ECO:0000256" key="2">
    <source>
        <dbReference type="ARBA" id="ARBA00023157"/>
    </source>
</evidence>
<feature type="signal peptide" evidence="5">
    <location>
        <begin position="1"/>
        <end position="30"/>
    </location>
</feature>
<name>A0AAJ7FIV1_CEPCN</name>
<accession>A0AAJ7FIV1</accession>
<evidence type="ECO:0000313" key="7">
    <source>
        <dbReference type="Proteomes" id="UP000694920"/>
    </source>
</evidence>
<dbReference type="Gene3D" id="3.30.1640.30">
    <property type="match status" value="1"/>
</dbReference>
<evidence type="ECO:0000256" key="3">
    <source>
        <dbReference type="ARBA" id="ARBA00023180"/>
    </source>
</evidence>
<reference evidence="8" key="1">
    <citation type="submission" date="2025-08" db="UniProtKB">
        <authorList>
            <consortium name="RefSeq"/>
        </authorList>
    </citation>
    <scope>IDENTIFICATION</scope>
</reference>
<dbReference type="PROSITE" id="PS50240">
    <property type="entry name" value="TRYPSIN_DOM"/>
    <property type="match status" value="1"/>
</dbReference>
<dbReference type="PRINTS" id="PR00722">
    <property type="entry name" value="CHYMOTRYPSIN"/>
</dbReference>
<dbReference type="InterPro" id="IPR009003">
    <property type="entry name" value="Peptidase_S1_PA"/>
</dbReference>
<dbReference type="InterPro" id="IPR051333">
    <property type="entry name" value="CLIP_Serine_Protease"/>
</dbReference>
<gene>
    <name evidence="8" type="primary">LOC107267156</name>
</gene>
<keyword evidence="7" id="KW-1185">Reference proteome</keyword>
<dbReference type="PANTHER" id="PTHR24260:SF145">
    <property type="entry name" value="FI17609P1-RELATED"/>
    <property type="match status" value="1"/>
</dbReference>